<evidence type="ECO:0000313" key="4">
    <source>
        <dbReference type="EMBL" id="MBL0393960.1"/>
    </source>
</evidence>
<dbReference type="InterPro" id="IPR001789">
    <property type="entry name" value="Sig_transdc_resp-reg_receiver"/>
</dbReference>
<evidence type="ECO:0000313" key="5">
    <source>
        <dbReference type="Proteomes" id="UP000599109"/>
    </source>
</evidence>
<keyword evidence="5" id="KW-1185">Reference proteome</keyword>
<dbReference type="EMBL" id="JAEQNE010000007">
    <property type="protein sequence ID" value="MBL0393960.1"/>
    <property type="molecule type" value="Genomic_DNA"/>
</dbReference>
<dbReference type="GO" id="GO:0000160">
    <property type="term" value="P:phosphorelay signal transduction system"/>
    <property type="evidence" value="ECO:0007669"/>
    <property type="project" value="InterPro"/>
</dbReference>
<evidence type="ECO:0000259" key="3">
    <source>
        <dbReference type="PROSITE" id="PS50110"/>
    </source>
</evidence>
<feature type="domain" description="Response regulatory" evidence="3">
    <location>
        <begin position="130"/>
        <end position="247"/>
    </location>
</feature>
<keyword evidence="1 2" id="KW-0597">Phosphoprotein</keyword>
<dbReference type="SUPFAM" id="SSF52172">
    <property type="entry name" value="CheY-like"/>
    <property type="match status" value="1"/>
</dbReference>
<dbReference type="CDD" id="cd17574">
    <property type="entry name" value="REC_OmpR"/>
    <property type="match status" value="1"/>
</dbReference>
<reference evidence="4 5" key="1">
    <citation type="journal article" date="2017" name="Int. J. Syst. Evol. Microbiol.">
        <title>Ramlibacter monticola sp. nov., isolated from forest soil.</title>
        <authorList>
            <person name="Chaudhary D.K."/>
            <person name="Kim J."/>
        </authorList>
    </citation>
    <scope>NUCLEOTIDE SEQUENCE [LARGE SCALE GENOMIC DNA]</scope>
    <source>
        <strain evidence="4 5">KACC 19175</strain>
    </source>
</reference>
<dbReference type="Gene3D" id="3.40.50.2300">
    <property type="match status" value="1"/>
</dbReference>
<sequence>MQNDDVYTLSRLGENELRSSATRLAPSEIDVLVRLDGTLSLGQIAGGLSTEAREQFVAVLHNLRDRGLVQRVEVDPFTRTWNAQVAQLSRSVKPAEAEAGLASLKRSGFYVQIARERGAAPPRPEGRPLTAVVIEDDAALAKFTRMLLTLSGFEVRSAHNRAEVVAEIRRPPVPDLILLDVMLPDADGFDILQRVRQHSVLKDVPVIMLTGKATREAVLQGIAGGADGYLTKPFEADALLRAVRTVLGLPEEDAGGAPGTWGLTPR</sequence>
<gene>
    <name evidence="4" type="ORF">JJ685_22670</name>
</gene>
<protein>
    <submittedName>
        <fullName evidence="4">Response regulator</fullName>
    </submittedName>
</protein>
<feature type="modified residue" description="4-aspartylphosphate" evidence="2">
    <location>
        <position position="180"/>
    </location>
</feature>
<dbReference type="PANTHER" id="PTHR44591:SF3">
    <property type="entry name" value="RESPONSE REGULATORY DOMAIN-CONTAINING PROTEIN"/>
    <property type="match status" value="1"/>
</dbReference>
<dbReference type="Proteomes" id="UP000599109">
    <property type="component" value="Unassembled WGS sequence"/>
</dbReference>
<dbReference type="PANTHER" id="PTHR44591">
    <property type="entry name" value="STRESS RESPONSE REGULATOR PROTEIN 1"/>
    <property type="match status" value="1"/>
</dbReference>
<proteinExistence type="predicted"/>
<comment type="caution">
    <text evidence="4">The sequence shown here is derived from an EMBL/GenBank/DDBJ whole genome shotgun (WGS) entry which is preliminary data.</text>
</comment>
<name>A0A937CUS1_9BURK</name>
<evidence type="ECO:0000256" key="2">
    <source>
        <dbReference type="PROSITE-ProRule" id="PRU00169"/>
    </source>
</evidence>
<accession>A0A937CUS1</accession>
<dbReference type="RefSeq" id="WP_201676637.1">
    <property type="nucleotide sequence ID" value="NZ_JAEQNE010000007.1"/>
</dbReference>
<dbReference type="SMART" id="SM00448">
    <property type="entry name" value="REC"/>
    <property type="match status" value="1"/>
</dbReference>
<dbReference type="Pfam" id="PF00072">
    <property type="entry name" value="Response_reg"/>
    <property type="match status" value="1"/>
</dbReference>
<evidence type="ECO:0000256" key="1">
    <source>
        <dbReference type="ARBA" id="ARBA00022553"/>
    </source>
</evidence>
<organism evidence="4 5">
    <name type="scientific">Ramlibacter monticola</name>
    <dbReference type="NCBI Taxonomy" id="1926872"/>
    <lineage>
        <taxon>Bacteria</taxon>
        <taxon>Pseudomonadati</taxon>
        <taxon>Pseudomonadota</taxon>
        <taxon>Betaproteobacteria</taxon>
        <taxon>Burkholderiales</taxon>
        <taxon>Comamonadaceae</taxon>
        <taxon>Ramlibacter</taxon>
    </lineage>
</organism>
<dbReference type="AlphaFoldDB" id="A0A937CUS1"/>
<dbReference type="InterPro" id="IPR050595">
    <property type="entry name" value="Bact_response_regulator"/>
</dbReference>
<dbReference type="PROSITE" id="PS50110">
    <property type="entry name" value="RESPONSE_REGULATORY"/>
    <property type="match status" value="1"/>
</dbReference>
<dbReference type="InterPro" id="IPR011006">
    <property type="entry name" value="CheY-like_superfamily"/>
</dbReference>